<keyword evidence="3" id="KW-0132">Cell division</keyword>
<gene>
    <name evidence="12" type="primary">minD</name>
    <name evidence="12" type="ORF">Ctaglu_07710</name>
</gene>
<dbReference type="PANTHER" id="PTHR43384">
    <property type="entry name" value="SEPTUM SITE-DETERMINING PROTEIN MIND HOMOLOG, CHLOROPLASTIC-RELATED"/>
    <property type="match status" value="1"/>
</dbReference>
<dbReference type="EMBL" id="BHYK01000003">
    <property type="protein sequence ID" value="GCD09148.1"/>
    <property type="molecule type" value="Genomic_DNA"/>
</dbReference>
<keyword evidence="5 10" id="KW-0067">ATP-binding</keyword>
<dbReference type="CDD" id="cd02036">
    <property type="entry name" value="MinD"/>
    <property type="match status" value="1"/>
</dbReference>
<reference evidence="12 13" key="1">
    <citation type="submission" date="2018-11" db="EMBL/GenBank/DDBJ databases">
        <title>Genome sequencing and assembly of Clostridium tagluense strain A121.</title>
        <authorList>
            <person name="Murakami T."/>
            <person name="Segawa T."/>
            <person name="Shcherbakova V.A."/>
            <person name="Mori H."/>
            <person name="Yoshimura Y."/>
        </authorList>
    </citation>
    <scope>NUCLEOTIDE SEQUENCE [LARGE SCALE GENOMIC DNA]</scope>
    <source>
        <strain evidence="12 13">A121</strain>
    </source>
</reference>
<dbReference type="Pfam" id="PF13614">
    <property type="entry name" value="AAA_31"/>
    <property type="match status" value="1"/>
</dbReference>
<organism evidence="12 13">
    <name type="scientific">Clostridium tagluense</name>
    <dbReference type="NCBI Taxonomy" id="360422"/>
    <lineage>
        <taxon>Bacteria</taxon>
        <taxon>Bacillati</taxon>
        <taxon>Bacillota</taxon>
        <taxon>Clostridia</taxon>
        <taxon>Eubacteriales</taxon>
        <taxon>Clostridiaceae</taxon>
        <taxon>Clostridium</taxon>
    </lineage>
</organism>
<feature type="binding site" evidence="10">
    <location>
        <begin position="11"/>
        <end position="18"/>
    </location>
    <ligand>
        <name>ATP</name>
        <dbReference type="ChEBI" id="CHEBI:30616"/>
    </ligand>
</feature>
<evidence type="ECO:0000313" key="13">
    <source>
        <dbReference type="Proteomes" id="UP000287872"/>
    </source>
</evidence>
<dbReference type="NCBIfam" id="TIGR01968">
    <property type="entry name" value="minD_bact"/>
    <property type="match status" value="1"/>
</dbReference>
<comment type="function">
    <text evidence="8">ATPase required for the correct placement of the division site. Cell division inhibitors MinC and MinD act in concert to form an inhibitor capable of blocking formation of the polar Z ring septums. Rapidly oscillates between the poles of the cell to destabilize FtsZ filaments that have formed before they mature into polar Z rings.</text>
</comment>
<evidence type="ECO:0000256" key="5">
    <source>
        <dbReference type="ARBA" id="ARBA00022840"/>
    </source>
</evidence>
<sequence length="268" mass="29363">MGEAIVITSGKGGVGKTTTTANIGTALASMDKKVVVIDGDTGLRNLDVLMGLENRVVFTLVDVIEKRCRLKQALIKDKRFSNLYLMPTAQTRDKNDVNIKDMLLVVNELKEEFDYVIIDCPAGIEQGFENAIVGADRAIIVVNPELTSIRDADRVIGKLDSKGLDRHEVIINRINYEMTKSGDMLSVDDIIECLAIKLIGIVPDDRKVTISTNKGEPIVLDDNSLAGIAFKNIAKRIMGEEVPYATLDGSSRSEMGFFASLKKIFKGI</sequence>
<dbReference type="AlphaFoldDB" id="A0A401UHW3"/>
<name>A0A401UHW3_9CLOT</name>
<dbReference type="GO" id="GO:0051782">
    <property type="term" value="P:negative regulation of cell division"/>
    <property type="evidence" value="ECO:0007669"/>
    <property type="project" value="TreeGrafter"/>
</dbReference>
<evidence type="ECO:0000256" key="8">
    <source>
        <dbReference type="ARBA" id="ARBA00025436"/>
    </source>
</evidence>
<dbReference type="GO" id="GO:0000917">
    <property type="term" value="P:division septum assembly"/>
    <property type="evidence" value="ECO:0007669"/>
    <property type="project" value="UniProtKB-KW"/>
</dbReference>
<comment type="similarity">
    <text evidence="1">Belongs to the ParA family. MinD subfamily.</text>
</comment>
<dbReference type="InterPro" id="IPR025501">
    <property type="entry name" value="MinD_FleN"/>
</dbReference>
<comment type="caution">
    <text evidence="12">The sequence shown here is derived from an EMBL/GenBank/DDBJ whole genome shotgun (WGS) entry which is preliminary data.</text>
</comment>
<evidence type="ECO:0000256" key="1">
    <source>
        <dbReference type="ARBA" id="ARBA00010257"/>
    </source>
</evidence>
<evidence type="ECO:0000313" key="12">
    <source>
        <dbReference type="EMBL" id="GCD09148.1"/>
    </source>
</evidence>
<dbReference type="InterPro" id="IPR010223">
    <property type="entry name" value="MinD"/>
</dbReference>
<evidence type="ECO:0000256" key="9">
    <source>
        <dbReference type="ARBA" id="ARBA00032845"/>
    </source>
</evidence>
<dbReference type="Proteomes" id="UP000287872">
    <property type="component" value="Unassembled WGS sequence"/>
</dbReference>
<dbReference type="InterPro" id="IPR050625">
    <property type="entry name" value="ParA/MinD_ATPase"/>
</dbReference>
<feature type="domain" description="AAA" evidence="11">
    <location>
        <begin position="3"/>
        <end position="154"/>
    </location>
</feature>
<dbReference type="GO" id="GO:0005524">
    <property type="term" value="F:ATP binding"/>
    <property type="evidence" value="ECO:0007669"/>
    <property type="project" value="UniProtKB-KW"/>
</dbReference>
<dbReference type="OrthoDB" id="9773088at2"/>
<keyword evidence="13" id="KW-1185">Reference proteome</keyword>
<evidence type="ECO:0000256" key="4">
    <source>
        <dbReference type="ARBA" id="ARBA00022741"/>
    </source>
</evidence>
<dbReference type="RefSeq" id="WP_124998271.1">
    <property type="nucleotide sequence ID" value="NZ_BHYK01000003.1"/>
</dbReference>
<evidence type="ECO:0000256" key="10">
    <source>
        <dbReference type="PIRSR" id="PIRSR003092-1"/>
    </source>
</evidence>
<evidence type="ECO:0000256" key="6">
    <source>
        <dbReference type="ARBA" id="ARBA00023210"/>
    </source>
</evidence>
<evidence type="ECO:0000259" key="11">
    <source>
        <dbReference type="Pfam" id="PF13614"/>
    </source>
</evidence>
<dbReference type="GeneID" id="77242514"/>
<dbReference type="GO" id="GO:0009898">
    <property type="term" value="C:cytoplasmic side of plasma membrane"/>
    <property type="evidence" value="ECO:0007669"/>
    <property type="project" value="TreeGrafter"/>
</dbReference>
<dbReference type="Gene3D" id="3.40.50.300">
    <property type="entry name" value="P-loop containing nucleotide triphosphate hydrolases"/>
    <property type="match status" value="1"/>
</dbReference>
<evidence type="ECO:0000256" key="7">
    <source>
        <dbReference type="ARBA" id="ARBA00023306"/>
    </source>
</evidence>
<proteinExistence type="inferred from homology"/>
<dbReference type="GO" id="GO:0005829">
    <property type="term" value="C:cytosol"/>
    <property type="evidence" value="ECO:0007669"/>
    <property type="project" value="TreeGrafter"/>
</dbReference>
<dbReference type="PANTHER" id="PTHR43384:SF6">
    <property type="entry name" value="SEPTUM SITE-DETERMINING PROTEIN MIND HOMOLOG, CHLOROPLASTIC"/>
    <property type="match status" value="1"/>
</dbReference>
<dbReference type="InterPro" id="IPR025669">
    <property type="entry name" value="AAA_dom"/>
</dbReference>
<keyword evidence="4 10" id="KW-0547">Nucleotide-binding</keyword>
<dbReference type="FunFam" id="3.40.50.300:FF:000068">
    <property type="entry name" value="Site-determining protein"/>
    <property type="match status" value="1"/>
</dbReference>
<dbReference type="GO" id="GO:0016887">
    <property type="term" value="F:ATP hydrolysis activity"/>
    <property type="evidence" value="ECO:0007669"/>
    <property type="project" value="InterPro"/>
</dbReference>
<keyword evidence="7" id="KW-0131">Cell cycle</keyword>
<accession>A0A401UHW3</accession>
<evidence type="ECO:0000256" key="3">
    <source>
        <dbReference type="ARBA" id="ARBA00022618"/>
    </source>
</evidence>
<keyword evidence="6" id="KW-0717">Septation</keyword>
<protein>
    <recommendedName>
        <fullName evidence="2">Septum site-determining protein MinD</fullName>
    </recommendedName>
    <alternativeName>
        <fullName evidence="9">Cell division inhibitor MinD</fullName>
    </alternativeName>
</protein>
<dbReference type="SUPFAM" id="SSF52540">
    <property type="entry name" value="P-loop containing nucleoside triphosphate hydrolases"/>
    <property type="match status" value="1"/>
</dbReference>
<evidence type="ECO:0000256" key="2">
    <source>
        <dbReference type="ARBA" id="ARBA00016887"/>
    </source>
</evidence>
<dbReference type="PIRSF" id="PIRSF003092">
    <property type="entry name" value="MinD"/>
    <property type="match status" value="1"/>
</dbReference>
<dbReference type="InterPro" id="IPR027417">
    <property type="entry name" value="P-loop_NTPase"/>
</dbReference>